<dbReference type="EMBL" id="MRZV01000190">
    <property type="protein sequence ID" value="PIK56026.1"/>
    <property type="molecule type" value="Genomic_DNA"/>
</dbReference>
<organism evidence="2 3">
    <name type="scientific">Stichopus japonicus</name>
    <name type="common">Sea cucumber</name>
    <dbReference type="NCBI Taxonomy" id="307972"/>
    <lineage>
        <taxon>Eukaryota</taxon>
        <taxon>Metazoa</taxon>
        <taxon>Echinodermata</taxon>
        <taxon>Eleutherozoa</taxon>
        <taxon>Echinozoa</taxon>
        <taxon>Holothuroidea</taxon>
        <taxon>Aspidochirotacea</taxon>
        <taxon>Aspidochirotida</taxon>
        <taxon>Stichopodidae</taxon>
        <taxon>Apostichopus</taxon>
    </lineage>
</organism>
<evidence type="ECO:0000313" key="3">
    <source>
        <dbReference type="Proteomes" id="UP000230750"/>
    </source>
</evidence>
<name>A0A2G8L6Z5_STIJA</name>
<feature type="compositionally biased region" description="Basic residues" evidence="1">
    <location>
        <begin position="52"/>
        <end position="63"/>
    </location>
</feature>
<accession>A0A2G8L6Z5</accession>
<dbReference type="Proteomes" id="UP000230750">
    <property type="component" value="Unassembled WGS sequence"/>
</dbReference>
<evidence type="ECO:0000256" key="1">
    <source>
        <dbReference type="SAM" id="MobiDB-lite"/>
    </source>
</evidence>
<keyword evidence="3" id="KW-1185">Reference proteome</keyword>
<feature type="compositionally biased region" description="Basic and acidic residues" evidence="1">
    <location>
        <begin position="163"/>
        <end position="180"/>
    </location>
</feature>
<proteinExistence type="predicted"/>
<feature type="compositionally biased region" description="Polar residues" evidence="1">
    <location>
        <begin position="84"/>
        <end position="124"/>
    </location>
</feature>
<reference evidence="2 3" key="1">
    <citation type="journal article" date="2017" name="PLoS Biol.">
        <title>The sea cucumber genome provides insights into morphological evolution and visceral regeneration.</title>
        <authorList>
            <person name="Zhang X."/>
            <person name="Sun L."/>
            <person name="Yuan J."/>
            <person name="Sun Y."/>
            <person name="Gao Y."/>
            <person name="Zhang L."/>
            <person name="Li S."/>
            <person name="Dai H."/>
            <person name="Hamel J.F."/>
            <person name="Liu C."/>
            <person name="Yu Y."/>
            <person name="Liu S."/>
            <person name="Lin W."/>
            <person name="Guo K."/>
            <person name="Jin S."/>
            <person name="Xu P."/>
            <person name="Storey K.B."/>
            <person name="Huan P."/>
            <person name="Zhang T."/>
            <person name="Zhou Y."/>
            <person name="Zhang J."/>
            <person name="Lin C."/>
            <person name="Li X."/>
            <person name="Xing L."/>
            <person name="Huo D."/>
            <person name="Sun M."/>
            <person name="Wang L."/>
            <person name="Mercier A."/>
            <person name="Li F."/>
            <person name="Yang H."/>
            <person name="Xiang J."/>
        </authorList>
    </citation>
    <scope>NUCLEOTIDE SEQUENCE [LARGE SCALE GENOMIC DNA]</scope>
    <source>
        <strain evidence="2">Shaxun</strain>
        <tissue evidence="2">Muscle</tissue>
    </source>
</reference>
<comment type="caution">
    <text evidence="2">The sequence shown here is derived from an EMBL/GenBank/DDBJ whole genome shotgun (WGS) entry which is preliminary data.</text>
</comment>
<gene>
    <name evidence="2" type="ORF">BSL78_07051</name>
</gene>
<dbReference type="AlphaFoldDB" id="A0A2G8L6Z5"/>
<feature type="compositionally biased region" description="Basic and acidic residues" evidence="1">
    <location>
        <begin position="1"/>
        <end position="22"/>
    </location>
</feature>
<feature type="region of interest" description="Disordered" evidence="1">
    <location>
        <begin position="163"/>
        <end position="187"/>
    </location>
</feature>
<sequence length="187" mass="20592">MEDSRALSEHAQHQMLEKKLGEQAKIVPRNLKGPPVAARPPSVLVAKEKGHPKPVAPRRKPVLRPRPTGTPVPRPRSIPAQQPGADSNSNLGGVAVSHQNSKSDSNSVNKTSNSSHKTESNSCTEIARELKQRHLKPVLEEIANCKFAELECAKETVLKEYDEEATARTRRSEGRTTVGHEHKHTSF</sequence>
<protein>
    <submittedName>
        <fullName evidence="2">Uncharacterized protein</fullName>
    </submittedName>
</protein>
<feature type="region of interest" description="Disordered" evidence="1">
    <location>
        <begin position="1"/>
        <end position="124"/>
    </location>
</feature>
<evidence type="ECO:0000313" key="2">
    <source>
        <dbReference type="EMBL" id="PIK56026.1"/>
    </source>
</evidence>